<dbReference type="GeneID" id="54998831"/>
<evidence type="ECO:0000313" key="1">
    <source>
        <dbReference type="EMBL" id="ADD95346.1"/>
    </source>
</evidence>
<accession>D6PHZ5</accession>
<keyword evidence="2" id="KW-1185">Reference proteome</keyword>
<evidence type="ECO:0000313" key="2">
    <source>
        <dbReference type="Proteomes" id="UP000517764"/>
    </source>
</evidence>
<dbReference type="EMBL" id="GU943065">
    <property type="protein sequence ID" value="ADD95346.1"/>
    <property type="molecule type" value="Genomic_DNA"/>
</dbReference>
<name>D6PHZ5_9CAUD</name>
<protein>
    <submittedName>
        <fullName evidence="1">Uncharacterized protein</fullName>
    </submittedName>
</protein>
<dbReference type="Proteomes" id="UP000517764">
    <property type="component" value="Segment"/>
</dbReference>
<dbReference type="RefSeq" id="YP_009807939.1">
    <property type="nucleotide sequence ID" value="NC_048032.1"/>
</dbReference>
<reference evidence="1 2" key="1">
    <citation type="journal article" date="2010" name="ISME J.">
        <title>Metagenome of the Mediterranean deep chlorophyll maximum studied by direct and fosmid library 454 pyrosequencing.</title>
        <authorList>
            <person name="Ghai R."/>
            <person name="Martin-Cuadrado A.B."/>
            <person name="Molto A.G."/>
            <person name="Heredia I.G."/>
            <person name="Cabrera R."/>
            <person name="Martin J."/>
            <person name="Verdu M."/>
            <person name="Deschamps P."/>
            <person name="Moreira D."/>
            <person name="Lopez-Garcia P."/>
            <person name="Mira A."/>
            <person name="Rodriguez-Valera F."/>
        </authorList>
    </citation>
    <scope>NUCLEOTIDE SEQUENCE [LARGE SCALE GENOMIC DNA]</scope>
</reference>
<proteinExistence type="predicted"/>
<organism evidence="1 2">
    <name type="scientific">uncultured phage MedDCM-OCT-S05-C243</name>
    <dbReference type="NCBI Taxonomy" id="743558"/>
    <lineage>
        <taxon>Viruses</taxon>
        <taxon>Duplodnaviria</taxon>
        <taxon>Heunggongvirae</taxon>
        <taxon>Uroviricota</taxon>
        <taxon>Caudoviricetes</taxon>
        <taxon>Autographivirales</taxon>
        <taxon>Podivirus</taxon>
        <taxon>Podivirus S05C243</taxon>
    </lineage>
</organism>
<dbReference type="KEGG" id="vg:54998831"/>
<sequence length="53" mass="6409">MQYEECEYLSEQWFKYQDRALGYAACWYFHETKIEEYVIPIYSDVPDSVVKGS</sequence>